<dbReference type="EMBL" id="JABCKV010004930">
    <property type="protein sequence ID" value="KAG5633593.1"/>
    <property type="molecule type" value="Genomic_DNA"/>
</dbReference>
<comment type="caution">
    <text evidence="2">The sequence shown here is derived from an EMBL/GenBank/DDBJ whole genome shotgun (WGS) entry which is preliminary data.</text>
</comment>
<evidence type="ECO:0000259" key="1">
    <source>
        <dbReference type="Pfam" id="PF17667"/>
    </source>
</evidence>
<feature type="non-terminal residue" evidence="2">
    <location>
        <position position="119"/>
    </location>
</feature>
<dbReference type="InterPro" id="IPR040976">
    <property type="entry name" value="Pkinase_fungal"/>
</dbReference>
<keyword evidence="3" id="KW-1185">Reference proteome</keyword>
<evidence type="ECO:0000313" key="2">
    <source>
        <dbReference type="EMBL" id="KAG5633593.1"/>
    </source>
</evidence>
<sequence length="119" mass="13493">MLTRCDLQEPKTFIRVIAGLRCMSPEQLGWDTTMKLYQQVGDSVGYTEMVSYESPEEPLRQAIYNSHWAIDVTIKNRVEKCITIRTISAMRAAEMCGRSTVIFEVVKLADLLKNGSDAE</sequence>
<reference evidence="2" key="1">
    <citation type="submission" date="2020-07" db="EMBL/GenBank/DDBJ databases">
        <authorList>
            <person name="Nieuwenhuis M."/>
            <person name="Van De Peppel L.J.J."/>
        </authorList>
    </citation>
    <scope>NUCLEOTIDE SEQUENCE</scope>
    <source>
        <strain evidence="2">AP01</strain>
        <tissue evidence="2">Mycelium</tissue>
    </source>
</reference>
<organism evidence="2 3">
    <name type="scientific">Asterophora parasitica</name>
    <dbReference type="NCBI Taxonomy" id="117018"/>
    <lineage>
        <taxon>Eukaryota</taxon>
        <taxon>Fungi</taxon>
        <taxon>Dikarya</taxon>
        <taxon>Basidiomycota</taxon>
        <taxon>Agaricomycotina</taxon>
        <taxon>Agaricomycetes</taxon>
        <taxon>Agaricomycetidae</taxon>
        <taxon>Agaricales</taxon>
        <taxon>Tricholomatineae</taxon>
        <taxon>Lyophyllaceae</taxon>
        <taxon>Asterophora</taxon>
    </lineage>
</organism>
<protein>
    <recommendedName>
        <fullName evidence="1">Fungal-type protein kinase domain-containing protein</fullName>
    </recommendedName>
</protein>
<accession>A0A9P7FL73</accession>
<feature type="domain" description="Fungal-type protein kinase" evidence="1">
    <location>
        <begin position="8"/>
        <end position="106"/>
    </location>
</feature>
<reference evidence="2" key="2">
    <citation type="submission" date="2021-10" db="EMBL/GenBank/DDBJ databases">
        <title>Phylogenomics reveals ancestral predisposition of the termite-cultivated fungus Termitomyces towards a domesticated lifestyle.</title>
        <authorList>
            <person name="Auxier B."/>
            <person name="Grum-Grzhimaylo A."/>
            <person name="Cardenas M.E."/>
            <person name="Lodge J.D."/>
            <person name="Laessoe T."/>
            <person name="Pedersen O."/>
            <person name="Smith M.E."/>
            <person name="Kuyper T.W."/>
            <person name="Franco-Molano E.A."/>
            <person name="Baroni T.J."/>
            <person name="Aanen D.K."/>
        </authorList>
    </citation>
    <scope>NUCLEOTIDE SEQUENCE</scope>
    <source>
        <strain evidence="2">AP01</strain>
        <tissue evidence="2">Mycelium</tissue>
    </source>
</reference>
<name>A0A9P7FL73_9AGAR</name>
<dbReference type="OrthoDB" id="312874at2759"/>
<dbReference type="Pfam" id="PF17667">
    <property type="entry name" value="Pkinase_fungal"/>
    <property type="match status" value="1"/>
</dbReference>
<proteinExistence type="predicted"/>
<dbReference type="AlphaFoldDB" id="A0A9P7FL73"/>
<evidence type="ECO:0000313" key="3">
    <source>
        <dbReference type="Proteomes" id="UP000775547"/>
    </source>
</evidence>
<gene>
    <name evidence="2" type="ORF">DXG03_006952</name>
</gene>
<dbReference type="Proteomes" id="UP000775547">
    <property type="component" value="Unassembled WGS sequence"/>
</dbReference>